<reference evidence="2" key="1">
    <citation type="journal article" date="2017" name="Nat. Microbiol.">
        <title>Global analysis of biosynthetic gene clusters reveals vast potential of secondary metabolite production in Penicillium species.</title>
        <authorList>
            <person name="Nielsen J.C."/>
            <person name="Grijseels S."/>
            <person name="Prigent S."/>
            <person name="Ji B."/>
            <person name="Dainat J."/>
            <person name="Nielsen K.F."/>
            <person name="Frisvad J.C."/>
            <person name="Workman M."/>
            <person name="Nielsen J."/>
        </authorList>
    </citation>
    <scope>NUCLEOTIDE SEQUENCE [LARGE SCALE GENOMIC DNA]</scope>
    <source>
        <strain evidence="2">IBT 31811</strain>
    </source>
</reference>
<dbReference type="AlphaFoldDB" id="A0A1V6PZY2"/>
<evidence type="ECO:0000313" key="2">
    <source>
        <dbReference type="Proteomes" id="UP000191672"/>
    </source>
</evidence>
<dbReference type="EMBL" id="MDYN01000021">
    <property type="protein sequence ID" value="OQD82539.1"/>
    <property type="molecule type" value="Genomic_DNA"/>
</dbReference>
<sequence>MPESSRPRRASTLKSLFSWRRSQNTEIKDDARSEITLVADQTYKPRRAPEIPPNFNREILHS</sequence>
<keyword evidence="2" id="KW-1185">Reference proteome</keyword>
<proteinExistence type="predicted"/>
<dbReference type="Proteomes" id="UP000191672">
    <property type="component" value="Unassembled WGS sequence"/>
</dbReference>
<name>A0A1V6PZY2_9EURO</name>
<evidence type="ECO:0000313" key="1">
    <source>
        <dbReference type="EMBL" id="OQD82539.1"/>
    </source>
</evidence>
<protein>
    <submittedName>
        <fullName evidence="1">Uncharacterized protein</fullName>
    </submittedName>
</protein>
<organism evidence="1 2">
    <name type="scientific">Penicillium antarcticum</name>
    <dbReference type="NCBI Taxonomy" id="416450"/>
    <lineage>
        <taxon>Eukaryota</taxon>
        <taxon>Fungi</taxon>
        <taxon>Dikarya</taxon>
        <taxon>Ascomycota</taxon>
        <taxon>Pezizomycotina</taxon>
        <taxon>Eurotiomycetes</taxon>
        <taxon>Eurotiomycetidae</taxon>
        <taxon>Eurotiales</taxon>
        <taxon>Aspergillaceae</taxon>
        <taxon>Penicillium</taxon>
    </lineage>
</organism>
<gene>
    <name evidence="1" type="ORF">PENANT_c021G08246</name>
</gene>
<comment type="caution">
    <text evidence="1">The sequence shown here is derived from an EMBL/GenBank/DDBJ whole genome shotgun (WGS) entry which is preliminary data.</text>
</comment>
<accession>A0A1V6PZY2</accession>